<keyword evidence="5" id="KW-1185">Reference proteome</keyword>
<dbReference type="PANTHER" id="PTHR43272:SF33">
    <property type="entry name" value="AMP-BINDING DOMAIN-CONTAINING PROTEIN-RELATED"/>
    <property type="match status" value="1"/>
</dbReference>
<name>Q6CVJ4_KLULA</name>
<feature type="domain" description="AMP-dependent synthetase/ligase" evidence="3">
    <location>
        <begin position="129"/>
        <end position="554"/>
    </location>
</feature>
<dbReference type="HOGENOM" id="CLU_000022_45_4_1"/>
<dbReference type="SUPFAM" id="SSF56801">
    <property type="entry name" value="Acetyl-CoA synthetase-like"/>
    <property type="match status" value="1"/>
</dbReference>
<dbReference type="InterPro" id="IPR020845">
    <property type="entry name" value="AMP-binding_CS"/>
</dbReference>
<dbReference type="GO" id="GO:0005524">
    <property type="term" value="F:ATP binding"/>
    <property type="evidence" value="ECO:0007669"/>
    <property type="project" value="UniProtKB-KW"/>
</dbReference>
<organism evidence="4 5">
    <name type="scientific">Kluyveromyces lactis (strain ATCC 8585 / CBS 2359 / DSM 70799 / NBRC 1267 / NRRL Y-1140 / WM37)</name>
    <name type="common">Yeast</name>
    <name type="synonym">Candida sphaerica</name>
    <dbReference type="NCBI Taxonomy" id="284590"/>
    <lineage>
        <taxon>Eukaryota</taxon>
        <taxon>Fungi</taxon>
        <taxon>Dikarya</taxon>
        <taxon>Ascomycota</taxon>
        <taxon>Saccharomycotina</taxon>
        <taxon>Saccharomycetes</taxon>
        <taxon>Saccharomycetales</taxon>
        <taxon>Saccharomycetaceae</taxon>
        <taxon>Kluyveromyces</taxon>
    </lineage>
</organism>
<dbReference type="PaxDb" id="284590-Q6CVJ4"/>
<evidence type="ECO:0000313" key="5">
    <source>
        <dbReference type="Proteomes" id="UP000000598"/>
    </source>
</evidence>
<dbReference type="InterPro" id="IPR000873">
    <property type="entry name" value="AMP-dep_synth/lig_dom"/>
</dbReference>
<dbReference type="GO" id="GO:0016020">
    <property type="term" value="C:membrane"/>
    <property type="evidence" value="ECO:0007669"/>
    <property type="project" value="TreeGrafter"/>
</dbReference>
<dbReference type="OMA" id="WYHSIGL"/>
<accession>Q6CVJ4</accession>
<evidence type="ECO:0000256" key="1">
    <source>
        <dbReference type="ARBA" id="ARBA00022741"/>
    </source>
</evidence>
<evidence type="ECO:0000259" key="3">
    <source>
        <dbReference type="Pfam" id="PF00501"/>
    </source>
</evidence>
<sequence length="745" mass="83409">MSKTTITETTLTELIENSPRLRNVKQKLSKHKHGSREYYQALYSNLVLAKSANYKEYIRQQSVPLPGTDHVKGFSAIYRNSISPEKLVSAIDSNLNTGYKLFSMAADIFADNDCLGERVYDKSTGKWSDHYVWESYKQVQKRSRDLGAGIISLVNGRRNKPFDSTDFIVAIMSTNCKEWILTDLACQTFSLANTSLYTTLGEETSEYIMNLTESPVLVVQSSNLLKVLSYVPQLKNLTTLISIDDLSDSELRNINENFLDGVKLFTLKQVERIGSLLKLDPIPPTPDSLYTISFTSGTTGMPKGVELSHKHLSSAVAFGKSNFDLPSVELTKTKQHYELCFLPLAHILQRELTAISLSSGFGCGFMHIPDPSYLTECLRILKPTIMGVVPRILTKMESGIKNSLNSDEVSMITKNIAHNILDAKLSRFQSRGGPDDSLINSFVYHKILIDKIRHQLGFDNLEIMIIGSAPVSNETLMFMRSCLDIGIKQGYGLTETFAGLCIAETYERDVGSCGAPGVCCEIRLKSVPAMGYDAEKELKGEILTRGPQSVIQYYKNPDATKAAIDKEGWFSTGDIGFIDKKGRIHIIDRVKNFFKLAQGEYIAPEKIENSYLSNCPEITQIFIHGNSLETFLVAIIGIEPASLLETLSSHYGVKMKGLFPEELVNRINSDRALKVKVLTLLNRNVSKLQGFEKVHNIHVGIEPLKIEDDNITPSFKVKRNKCAKFFEDEIKRMYKEGSLIKSNKL</sequence>
<dbReference type="FunCoup" id="Q6CVJ4">
    <property type="interactions" value="313"/>
</dbReference>
<dbReference type="STRING" id="284590.Q6CVJ4"/>
<keyword evidence="2" id="KW-0067">ATP-binding</keyword>
<proteinExistence type="predicted"/>
<protein>
    <submittedName>
        <fullName evidence="4">KLLA0B11572p</fullName>
    </submittedName>
</protein>
<dbReference type="PANTHER" id="PTHR43272">
    <property type="entry name" value="LONG-CHAIN-FATTY-ACID--COA LIGASE"/>
    <property type="match status" value="1"/>
</dbReference>
<dbReference type="EMBL" id="CR382122">
    <property type="protein sequence ID" value="CAH02438.1"/>
    <property type="molecule type" value="Genomic_DNA"/>
</dbReference>
<evidence type="ECO:0000256" key="2">
    <source>
        <dbReference type="ARBA" id="ARBA00022840"/>
    </source>
</evidence>
<evidence type="ECO:0000313" key="4">
    <source>
        <dbReference type="EMBL" id="CAH02438.1"/>
    </source>
</evidence>
<dbReference type="eggNOG" id="KOG1256">
    <property type="taxonomic scope" value="Eukaryota"/>
</dbReference>
<dbReference type="InterPro" id="IPR042099">
    <property type="entry name" value="ANL_N_sf"/>
</dbReference>
<reference evidence="4 5" key="1">
    <citation type="journal article" date="2004" name="Nature">
        <title>Genome evolution in yeasts.</title>
        <authorList>
            <consortium name="Genolevures"/>
            <person name="Dujon B."/>
            <person name="Sherman D."/>
            <person name="Fischer G."/>
            <person name="Durrens P."/>
            <person name="Casaregola S."/>
            <person name="Lafontaine I."/>
            <person name="de Montigny J."/>
            <person name="Marck C."/>
            <person name="Neuveglise C."/>
            <person name="Talla E."/>
            <person name="Goffard N."/>
            <person name="Frangeul L."/>
            <person name="Aigle M."/>
            <person name="Anthouard V."/>
            <person name="Babour A."/>
            <person name="Barbe V."/>
            <person name="Barnay S."/>
            <person name="Blanchin S."/>
            <person name="Beckerich J.M."/>
            <person name="Beyne E."/>
            <person name="Bleykasten C."/>
            <person name="Boisrame A."/>
            <person name="Boyer J."/>
            <person name="Cattolico L."/>
            <person name="Confanioleri F."/>
            <person name="de Daruvar A."/>
            <person name="Despons L."/>
            <person name="Fabre E."/>
            <person name="Fairhead C."/>
            <person name="Ferry-Dumazet H."/>
            <person name="Groppi A."/>
            <person name="Hantraye F."/>
            <person name="Hennequin C."/>
            <person name="Jauniaux N."/>
            <person name="Joyet P."/>
            <person name="Kachouri R."/>
            <person name="Kerrest A."/>
            <person name="Koszul R."/>
            <person name="Lemaire M."/>
            <person name="Lesur I."/>
            <person name="Ma L."/>
            <person name="Muller H."/>
            <person name="Nicaud J.M."/>
            <person name="Nikolski M."/>
            <person name="Oztas S."/>
            <person name="Ozier-Kalogeropoulos O."/>
            <person name="Pellenz S."/>
            <person name="Potier S."/>
            <person name="Richard G.F."/>
            <person name="Straub M.L."/>
            <person name="Suleau A."/>
            <person name="Swennene D."/>
            <person name="Tekaia F."/>
            <person name="Wesolowski-Louvel M."/>
            <person name="Westhof E."/>
            <person name="Wirth B."/>
            <person name="Zeniou-Meyer M."/>
            <person name="Zivanovic I."/>
            <person name="Bolotin-Fukuhara M."/>
            <person name="Thierry A."/>
            <person name="Bouchier C."/>
            <person name="Caudron B."/>
            <person name="Scarpelli C."/>
            <person name="Gaillardin C."/>
            <person name="Weissenbach J."/>
            <person name="Wincker P."/>
            <person name="Souciet J.L."/>
        </authorList>
    </citation>
    <scope>NUCLEOTIDE SEQUENCE [LARGE SCALE GENOMIC DNA]</scope>
    <source>
        <strain evidence="5">ATCC 8585 / CBS 2359 / DSM 70799 / NBRC 1267 / NRRL Y-1140 / WM37</strain>
    </source>
</reference>
<keyword evidence="1" id="KW-0547">Nucleotide-binding</keyword>
<dbReference type="InParanoid" id="Q6CVJ4"/>
<dbReference type="Pfam" id="PF00501">
    <property type="entry name" value="AMP-binding"/>
    <property type="match status" value="1"/>
</dbReference>
<dbReference type="GO" id="GO:0005783">
    <property type="term" value="C:endoplasmic reticulum"/>
    <property type="evidence" value="ECO:0007669"/>
    <property type="project" value="TreeGrafter"/>
</dbReference>
<gene>
    <name evidence="4" type="ORF">KLLA0_B11572g</name>
</gene>
<dbReference type="KEGG" id="kla:KLLA0_B11572g"/>
<dbReference type="GO" id="GO:0004467">
    <property type="term" value="F:long-chain fatty acid-CoA ligase activity"/>
    <property type="evidence" value="ECO:0007669"/>
    <property type="project" value="TreeGrafter"/>
</dbReference>
<dbReference type="PROSITE" id="PS00455">
    <property type="entry name" value="AMP_BINDING"/>
    <property type="match status" value="1"/>
</dbReference>
<dbReference type="Gene3D" id="3.40.50.12780">
    <property type="entry name" value="N-terminal domain of ligase-like"/>
    <property type="match status" value="1"/>
</dbReference>
<dbReference type="AlphaFoldDB" id="Q6CVJ4"/>
<dbReference type="Proteomes" id="UP000000598">
    <property type="component" value="Chromosome B"/>
</dbReference>